<organism evidence="1 2">
    <name type="scientific">Coprococcus aceti</name>
    <dbReference type="NCBI Taxonomy" id="2981786"/>
    <lineage>
        <taxon>Bacteria</taxon>
        <taxon>Bacillati</taxon>
        <taxon>Bacillota</taxon>
        <taxon>Clostridia</taxon>
        <taxon>Lachnospirales</taxon>
        <taxon>Lachnospiraceae</taxon>
        <taxon>Coprococcus</taxon>
    </lineage>
</organism>
<reference evidence="1 2" key="1">
    <citation type="submission" date="2024-04" db="EMBL/GenBank/DDBJ databases">
        <title>Human intestinal bacterial collection.</title>
        <authorList>
            <person name="Pauvert C."/>
            <person name="Hitch T.C.A."/>
            <person name="Clavel T."/>
        </authorList>
    </citation>
    <scope>NUCLEOTIDE SEQUENCE [LARGE SCALE GENOMIC DNA]</scope>
    <source>
        <strain evidence="1 2">CLA-AA-H181</strain>
    </source>
</reference>
<name>A0ABV1IDH8_9FIRM</name>
<protein>
    <submittedName>
        <fullName evidence="1">Uncharacterized protein</fullName>
    </submittedName>
</protein>
<dbReference type="Proteomes" id="UP001494672">
    <property type="component" value="Unassembled WGS sequence"/>
</dbReference>
<evidence type="ECO:0000313" key="2">
    <source>
        <dbReference type="Proteomes" id="UP001494672"/>
    </source>
</evidence>
<gene>
    <name evidence="1" type="ORF">AAAU18_12280</name>
</gene>
<comment type="caution">
    <text evidence="1">The sequence shown here is derived from an EMBL/GenBank/DDBJ whole genome shotgun (WGS) entry which is preliminary data.</text>
</comment>
<dbReference type="EMBL" id="JBBNGJ010000010">
    <property type="protein sequence ID" value="MEQ2593687.1"/>
    <property type="molecule type" value="Genomic_DNA"/>
</dbReference>
<evidence type="ECO:0000313" key="1">
    <source>
        <dbReference type="EMBL" id="MEQ2593687.1"/>
    </source>
</evidence>
<dbReference type="RefSeq" id="WP_349093438.1">
    <property type="nucleotide sequence ID" value="NZ_JBBNGJ010000010.1"/>
</dbReference>
<proteinExistence type="predicted"/>
<keyword evidence="2" id="KW-1185">Reference proteome</keyword>
<sequence>MMFWLSDKGLMPVDQYSTYTEADPAQADRGNFVTVKNVGASRKYIYTPYSADIPEGIFVNVNEDMNYLSMGLFGAKDYQYNEYSGDRMNGSSVREATIYLWISCWVSFSYAYWRLRWLKSDTLCGD</sequence>
<accession>A0ABV1IDH8</accession>